<organism evidence="1 2">
    <name type="scientific">Dentiscutata heterogama</name>
    <dbReference type="NCBI Taxonomy" id="1316150"/>
    <lineage>
        <taxon>Eukaryota</taxon>
        <taxon>Fungi</taxon>
        <taxon>Fungi incertae sedis</taxon>
        <taxon>Mucoromycota</taxon>
        <taxon>Glomeromycotina</taxon>
        <taxon>Glomeromycetes</taxon>
        <taxon>Diversisporales</taxon>
        <taxon>Gigasporaceae</taxon>
        <taxon>Dentiscutata</taxon>
    </lineage>
</organism>
<gene>
    <name evidence="1" type="ORF">DHETER_LOCUS1569</name>
</gene>
<reference evidence="1" key="1">
    <citation type="submission" date="2021-06" db="EMBL/GenBank/DDBJ databases">
        <authorList>
            <person name="Kallberg Y."/>
            <person name="Tangrot J."/>
            <person name="Rosling A."/>
        </authorList>
    </citation>
    <scope>NUCLEOTIDE SEQUENCE</scope>
    <source>
        <strain evidence="1">IL203A</strain>
    </source>
</reference>
<accession>A0ACA9KDX9</accession>
<dbReference type="EMBL" id="CAJVPU010000981">
    <property type="protein sequence ID" value="CAG8467671.1"/>
    <property type="molecule type" value="Genomic_DNA"/>
</dbReference>
<sequence length="505" mass="57839">MFLPPVQHGATVLNREIFRRTVEVIGVRVPTNSVAKFLKVLNKDLFNQPKLKNVVNDPESSNTKIVLLNPKIESLELDNISSEIKNFIDNEGLGIIRHSVELNYDYWGADDIIKAILPSGVESPTSFTQVGHIAHMNLRDEFLPWKYIIGQVILDKNPKITTVVNKTDMIDTTYRFFKMEVLAGENNMIAEVKESNCRFRFDFSQVYWNSRLHTEHSRLLSLFKKGDYICDVFAGVGPFAIPAAKKGCIVYANDLNPASYHYLMENIKLNKVHDKVYPYNLDGKLFICKAVLDLQKAYDDNAESSKTSKVKSNSTLQKQISCNFNHFVMNLPATAIEFLDAFKGLWKDKEALFKSLNLELPMIHCYCFSKSDTPEREIVERINAVLGHPLQEDTYKIHFVRKVAPNKDMFCVSFRLSHAVAFIHGSEKRKQDVINDTPHVNDSVSVDDDDITKHKISAYFQDTPSAFILFYNSRTLEPYLSSKHYNNYERSDSDNFLNIPIPHGF</sequence>
<proteinExistence type="predicted"/>
<evidence type="ECO:0000313" key="1">
    <source>
        <dbReference type="EMBL" id="CAG8467671.1"/>
    </source>
</evidence>
<keyword evidence="2" id="KW-1185">Reference proteome</keyword>
<evidence type="ECO:0000313" key="2">
    <source>
        <dbReference type="Proteomes" id="UP000789702"/>
    </source>
</evidence>
<name>A0ACA9KDX9_9GLOM</name>
<dbReference type="Proteomes" id="UP000789702">
    <property type="component" value="Unassembled WGS sequence"/>
</dbReference>
<protein>
    <submittedName>
        <fullName evidence="1">7791_t:CDS:1</fullName>
    </submittedName>
</protein>
<comment type="caution">
    <text evidence="1">The sequence shown here is derived from an EMBL/GenBank/DDBJ whole genome shotgun (WGS) entry which is preliminary data.</text>
</comment>